<proteinExistence type="predicted"/>
<gene>
    <name evidence="1" type="ORF">CFOL_v3_07541</name>
</gene>
<evidence type="ECO:0000313" key="2">
    <source>
        <dbReference type="Proteomes" id="UP000187406"/>
    </source>
</evidence>
<comment type="caution">
    <text evidence="1">The sequence shown here is derived from an EMBL/GenBank/DDBJ whole genome shotgun (WGS) entry which is preliminary data.</text>
</comment>
<organism evidence="1 2">
    <name type="scientific">Cephalotus follicularis</name>
    <name type="common">Albany pitcher plant</name>
    <dbReference type="NCBI Taxonomy" id="3775"/>
    <lineage>
        <taxon>Eukaryota</taxon>
        <taxon>Viridiplantae</taxon>
        <taxon>Streptophyta</taxon>
        <taxon>Embryophyta</taxon>
        <taxon>Tracheophyta</taxon>
        <taxon>Spermatophyta</taxon>
        <taxon>Magnoliopsida</taxon>
        <taxon>eudicotyledons</taxon>
        <taxon>Gunneridae</taxon>
        <taxon>Pentapetalae</taxon>
        <taxon>rosids</taxon>
        <taxon>fabids</taxon>
        <taxon>Oxalidales</taxon>
        <taxon>Cephalotaceae</taxon>
        <taxon>Cephalotus</taxon>
    </lineage>
</organism>
<evidence type="ECO:0000313" key="1">
    <source>
        <dbReference type="EMBL" id="GAV64023.1"/>
    </source>
</evidence>
<dbReference type="InParanoid" id="A0A1Q3B8D5"/>
<keyword evidence="2" id="KW-1185">Reference proteome</keyword>
<protein>
    <submittedName>
        <fullName evidence="1">Uncharacterized protein</fullName>
    </submittedName>
</protein>
<dbReference type="Proteomes" id="UP000187406">
    <property type="component" value="Unassembled WGS sequence"/>
</dbReference>
<dbReference type="AlphaFoldDB" id="A0A1Q3B8D5"/>
<name>A0A1Q3B8D5_CEPFO</name>
<accession>A0A1Q3B8D5</accession>
<sequence>MLPLLLILLLRDEESEICDVSLARPGLKIDFEEIFMEDEESLEVKQIKSSLVLLVVLLLRCGLVSVSMLAFTSRSFGCLKIFAKIVDLVVKVFVGFVCSLLRY</sequence>
<reference evidence="2" key="1">
    <citation type="submission" date="2016-04" db="EMBL/GenBank/DDBJ databases">
        <title>Cephalotus genome sequencing.</title>
        <authorList>
            <person name="Fukushima K."/>
            <person name="Hasebe M."/>
            <person name="Fang X."/>
        </authorList>
    </citation>
    <scope>NUCLEOTIDE SEQUENCE [LARGE SCALE GENOMIC DNA]</scope>
    <source>
        <strain evidence="2">cv. St1</strain>
    </source>
</reference>
<dbReference type="EMBL" id="BDDD01000330">
    <property type="protein sequence ID" value="GAV64023.1"/>
    <property type="molecule type" value="Genomic_DNA"/>
</dbReference>